<dbReference type="GO" id="GO:0007023">
    <property type="term" value="P:post-chaperonin tubulin folding pathway"/>
    <property type="evidence" value="ECO:0007669"/>
    <property type="project" value="UniProtKB-UniRule"/>
</dbReference>
<keyword evidence="3" id="KW-0206">Cytoskeleton</keyword>
<evidence type="ECO:0000256" key="1">
    <source>
        <dbReference type="ARBA" id="ARBA00006806"/>
    </source>
</evidence>
<evidence type="ECO:0000313" key="4">
    <source>
        <dbReference type="EMBL" id="CAL1400550.1"/>
    </source>
</evidence>
<dbReference type="GO" id="GO:0007021">
    <property type="term" value="P:tubulin complex assembly"/>
    <property type="evidence" value="ECO:0007669"/>
    <property type="project" value="UniProtKB-UniRule"/>
</dbReference>
<organism evidence="4 5">
    <name type="scientific">Linum trigynum</name>
    <dbReference type="NCBI Taxonomy" id="586398"/>
    <lineage>
        <taxon>Eukaryota</taxon>
        <taxon>Viridiplantae</taxon>
        <taxon>Streptophyta</taxon>
        <taxon>Embryophyta</taxon>
        <taxon>Tracheophyta</taxon>
        <taxon>Spermatophyta</taxon>
        <taxon>Magnoliopsida</taxon>
        <taxon>eudicotyledons</taxon>
        <taxon>Gunneridae</taxon>
        <taxon>Pentapetalae</taxon>
        <taxon>rosids</taxon>
        <taxon>fabids</taxon>
        <taxon>Malpighiales</taxon>
        <taxon>Linaceae</taxon>
        <taxon>Linum</taxon>
    </lineage>
</organism>
<comment type="subunit">
    <text evidence="3">Supercomplex made of cofactors A to E. Cofactors A and D function by capturing and stabilizing tubulin in a quasi-native conformation. Cofactor E binds to the cofactor D-tubulin complex; interaction with cofactor C then causes the release of tubulin polypeptides that are committed to the native state.</text>
</comment>
<evidence type="ECO:0000313" key="5">
    <source>
        <dbReference type="Proteomes" id="UP001497516"/>
    </source>
</evidence>
<dbReference type="AlphaFoldDB" id="A0AAV2FSX8"/>
<dbReference type="InterPro" id="IPR004226">
    <property type="entry name" value="TBCA"/>
</dbReference>
<dbReference type="GO" id="GO:0005829">
    <property type="term" value="C:cytosol"/>
    <property type="evidence" value="ECO:0007669"/>
    <property type="project" value="TreeGrafter"/>
</dbReference>
<dbReference type="GO" id="GO:0048487">
    <property type="term" value="F:beta-tubulin binding"/>
    <property type="evidence" value="ECO:0007669"/>
    <property type="project" value="InterPro"/>
</dbReference>
<reference evidence="4 5" key="1">
    <citation type="submission" date="2024-04" db="EMBL/GenBank/DDBJ databases">
        <authorList>
            <person name="Fracassetti M."/>
        </authorList>
    </citation>
    <scope>NUCLEOTIDE SEQUENCE [LARGE SCALE GENOMIC DNA]</scope>
</reference>
<keyword evidence="3" id="KW-0963">Cytoplasm</keyword>
<dbReference type="InterPro" id="IPR036126">
    <property type="entry name" value="TBCA_sf"/>
</dbReference>
<keyword evidence="5" id="KW-1185">Reference proteome</keyword>
<proteinExistence type="inferred from homology"/>
<keyword evidence="2 3" id="KW-0143">Chaperone</keyword>
<dbReference type="PANTHER" id="PTHR21500">
    <property type="entry name" value="TUBULIN-SPECIFIC CHAPERONE A"/>
    <property type="match status" value="1"/>
</dbReference>
<evidence type="ECO:0000256" key="2">
    <source>
        <dbReference type="ARBA" id="ARBA00023186"/>
    </source>
</evidence>
<dbReference type="PANTHER" id="PTHR21500:SF0">
    <property type="entry name" value="TUBULIN-SPECIFIC CHAPERONE A"/>
    <property type="match status" value="1"/>
</dbReference>
<keyword evidence="3" id="KW-0493">Microtubule</keyword>
<accession>A0AAV2FSX8</accession>
<dbReference type="Pfam" id="PF02970">
    <property type="entry name" value="TBCA"/>
    <property type="match status" value="1"/>
</dbReference>
<dbReference type="Proteomes" id="UP001497516">
    <property type="component" value="Chromosome 7"/>
</dbReference>
<gene>
    <name evidence="4" type="ORF">LTRI10_LOCUS40668</name>
</gene>
<dbReference type="Gene3D" id="1.20.58.90">
    <property type="match status" value="1"/>
</dbReference>
<protein>
    <recommendedName>
        <fullName evidence="3">Tubulin-specific chaperone A</fullName>
    </recommendedName>
</protein>
<comment type="subcellular location">
    <subcellularLocation>
        <location evidence="3">Cytoplasm</location>
        <location evidence="3">Cytoskeleton</location>
    </subcellularLocation>
</comment>
<evidence type="ECO:0000256" key="3">
    <source>
        <dbReference type="RuleBase" id="RU364030"/>
    </source>
</evidence>
<comment type="similarity">
    <text evidence="1 3">Belongs to the TBCA family.</text>
</comment>
<sequence length="117" mass="13169">MGIVAKLKRQEASCKRILKELRAHEHEVISEDAKLSSMKGEGANLGALKHQEDLLAEWRFMVKCSYDRLISALDYLSTTLAEANEQLDLEDNPLVVASARNTADVVFAIVSWLRRDL</sequence>
<dbReference type="EMBL" id="OZ034820">
    <property type="protein sequence ID" value="CAL1400550.1"/>
    <property type="molecule type" value="Genomic_DNA"/>
</dbReference>
<dbReference type="GO" id="GO:0005874">
    <property type="term" value="C:microtubule"/>
    <property type="evidence" value="ECO:0007669"/>
    <property type="project" value="UniProtKB-KW"/>
</dbReference>
<dbReference type="SUPFAM" id="SSF46988">
    <property type="entry name" value="Tubulin chaperone cofactor A"/>
    <property type="match status" value="1"/>
</dbReference>
<name>A0AAV2FSX8_9ROSI</name>